<comment type="caution">
    <text evidence="2">The sequence shown here is derived from an EMBL/GenBank/DDBJ whole genome shotgun (WGS) entry which is preliminary data.</text>
</comment>
<gene>
    <name evidence="2" type="ORF">FRUB_02973</name>
</gene>
<keyword evidence="1" id="KW-1133">Transmembrane helix</keyword>
<sequence length="40" mass="4616">MATKRHENAQKVKKRMPCGFVIFCAFSCLFVTILHFVLLS</sequence>
<reference evidence="3" key="1">
    <citation type="submission" date="2017-06" db="EMBL/GenBank/DDBJ databases">
        <title>Genome analysis of Fimbriiglobus ruber SP5, the first member of the order Planctomycetales with confirmed chitinolytic capability.</title>
        <authorList>
            <person name="Ravin N.V."/>
            <person name="Rakitin A.L."/>
            <person name="Ivanova A.A."/>
            <person name="Beletsky A.V."/>
            <person name="Kulichevskaya I.S."/>
            <person name="Mardanov A.V."/>
            <person name="Dedysh S.N."/>
        </authorList>
    </citation>
    <scope>NUCLEOTIDE SEQUENCE [LARGE SCALE GENOMIC DNA]</scope>
    <source>
        <strain evidence="3">SP5</strain>
    </source>
</reference>
<proteinExistence type="predicted"/>
<name>A0A225DUP6_9BACT</name>
<dbReference type="AlphaFoldDB" id="A0A225DUP6"/>
<feature type="transmembrane region" description="Helical" evidence="1">
    <location>
        <begin position="20"/>
        <end position="39"/>
    </location>
</feature>
<evidence type="ECO:0000256" key="1">
    <source>
        <dbReference type="SAM" id="Phobius"/>
    </source>
</evidence>
<dbReference type="EMBL" id="NIDE01000004">
    <property type="protein sequence ID" value="OWK43374.1"/>
    <property type="molecule type" value="Genomic_DNA"/>
</dbReference>
<evidence type="ECO:0000313" key="3">
    <source>
        <dbReference type="Proteomes" id="UP000214646"/>
    </source>
</evidence>
<evidence type="ECO:0000313" key="2">
    <source>
        <dbReference type="EMBL" id="OWK43374.1"/>
    </source>
</evidence>
<dbReference type="Proteomes" id="UP000214646">
    <property type="component" value="Unassembled WGS sequence"/>
</dbReference>
<organism evidence="2 3">
    <name type="scientific">Fimbriiglobus ruber</name>
    <dbReference type="NCBI Taxonomy" id="1908690"/>
    <lineage>
        <taxon>Bacteria</taxon>
        <taxon>Pseudomonadati</taxon>
        <taxon>Planctomycetota</taxon>
        <taxon>Planctomycetia</taxon>
        <taxon>Gemmatales</taxon>
        <taxon>Gemmataceae</taxon>
        <taxon>Fimbriiglobus</taxon>
    </lineage>
</organism>
<keyword evidence="3" id="KW-1185">Reference proteome</keyword>
<accession>A0A225DUP6</accession>
<keyword evidence="1" id="KW-0812">Transmembrane</keyword>
<keyword evidence="1" id="KW-0472">Membrane</keyword>
<protein>
    <submittedName>
        <fullName evidence="2">Uncharacterized protein</fullName>
    </submittedName>
</protein>